<dbReference type="InterPro" id="IPR011055">
    <property type="entry name" value="Dup_hybrid_motif"/>
</dbReference>
<proteinExistence type="predicted"/>
<dbReference type="Proteomes" id="UP000095322">
    <property type="component" value="Chromosome I"/>
</dbReference>
<keyword evidence="3" id="KW-0378">Hydrolase</keyword>
<feature type="transmembrane region" description="Helical" evidence="1">
    <location>
        <begin position="24"/>
        <end position="42"/>
    </location>
</feature>
<dbReference type="NCBIfam" id="NF008644">
    <property type="entry name" value="PRK11637.1"/>
    <property type="match status" value="1"/>
</dbReference>
<evidence type="ECO:0000256" key="1">
    <source>
        <dbReference type="SAM" id="Phobius"/>
    </source>
</evidence>
<organism evidence="3 4">
    <name type="scientific">Candidatus Doolittlea endobia</name>
    <dbReference type="NCBI Taxonomy" id="1778262"/>
    <lineage>
        <taxon>Bacteria</taxon>
        <taxon>Pseudomonadati</taxon>
        <taxon>Pseudomonadota</taxon>
        <taxon>Gammaproteobacteria</taxon>
        <taxon>Enterobacterales</taxon>
        <taxon>Enterobacteriaceae</taxon>
        <taxon>Candidatus Doolittlea</taxon>
    </lineage>
</organism>
<dbReference type="OrthoDB" id="9784703at2"/>
<dbReference type="PANTHER" id="PTHR21666:SF270">
    <property type="entry name" value="MUREIN HYDROLASE ACTIVATOR ENVC"/>
    <property type="match status" value="1"/>
</dbReference>
<evidence type="ECO:0000313" key="3">
    <source>
        <dbReference type="EMBL" id="CUX96681.1"/>
    </source>
</evidence>
<protein>
    <submittedName>
        <fullName evidence="3">Murein hydrolase activator EnvC</fullName>
    </submittedName>
</protein>
<reference evidence="4" key="1">
    <citation type="submission" date="2016-01" db="EMBL/GenBank/DDBJ databases">
        <authorList>
            <person name="Husnik F."/>
        </authorList>
    </citation>
    <scope>NUCLEOTIDE SEQUENCE [LARGE SCALE GENOMIC DNA]</scope>
</reference>
<dbReference type="CDD" id="cd12797">
    <property type="entry name" value="M23_peptidase"/>
    <property type="match status" value="1"/>
</dbReference>
<name>A0A143WSW0_9ENTR</name>
<keyword evidence="1" id="KW-0472">Membrane</keyword>
<evidence type="ECO:0000259" key="2">
    <source>
        <dbReference type="Pfam" id="PF01551"/>
    </source>
</evidence>
<dbReference type="SUPFAM" id="SSF51261">
    <property type="entry name" value="Duplicated hybrid motif"/>
    <property type="match status" value="1"/>
</dbReference>
<accession>A0A143WSW0</accession>
<dbReference type="Pfam" id="PF01551">
    <property type="entry name" value="Peptidase_M23"/>
    <property type="match status" value="1"/>
</dbReference>
<feature type="domain" description="M23ase beta-sheet core" evidence="2">
    <location>
        <begin position="333"/>
        <end position="425"/>
    </location>
</feature>
<keyword evidence="1" id="KW-1133">Transmembrane helix</keyword>
<dbReference type="PANTHER" id="PTHR21666">
    <property type="entry name" value="PEPTIDASE-RELATED"/>
    <property type="match status" value="1"/>
</dbReference>
<dbReference type="EMBL" id="LN999833">
    <property type="protein sequence ID" value="CUX96681.1"/>
    <property type="molecule type" value="Genomic_DNA"/>
</dbReference>
<dbReference type="STRING" id="1778262.MHIR_DE00402"/>
<gene>
    <name evidence="3" type="primary">envC</name>
    <name evidence="3" type="ORF">MHIR_DE00402</name>
</gene>
<dbReference type="KEGG" id="den:MHIR_DE00402"/>
<evidence type="ECO:0000313" key="4">
    <source>
        <dbReference type="Proteomes" id="UP000095322"/>
    </source>
</evidence>
<dbReference type="GO" id="GO:0004222">
    <property type="term" value="F:metalloendopeptidase activity"/>
    <property type="evidence" value="ECO:0007669"/>
    <property type="project" value="TreeGrafter"/>
</dbReference>
<keyword evidence="1" id="KW-0812">Transmembrane</keyword>
<dbReference type="InterPro" id="IPR050570">
    <property type="entry name" value="Cell_wall_metabolism_enzyme"/>
</dbReference>
<dbReference type="FunFam" id="2.70.70.10:FF:000003">
    <property type="entry name" value="Murein hydrolase activator EnvC"/>
    <property type="match status" value="1"/>
</dbReference>
<dbReference type="PATRIC" id="fig|1778262.3.peg.730"/>
<dbReference type="Gene3D" id="2.70.70.10">
    <property type="entry name" value="Glucose Permease (Domain IIA)"/>
    <property type="match status" value="1"/>
</dbReference>
<keyword evidence="4" id="KW-1185">Reference proteome</keyword>
<sequence>MRKQAPLKYPCPTRASAQYRVTGFRFYLFVSMFCAAILPLSAEGHNVDDKQQLKTAQQSILAKEKNVQQQKQHADLLSQLQEQIQSIVHSTYALRDTQRSLETLQSNIDKFTRSMHHLQNPQAAQQKLLAQQLNAAFRYGRYSELPLIFNNEESLRNERILAYFNYLSEVRTKTINDLRQNRIDFLTKRKRKQQQKQQQQQVLHFQKKQQQTLQSIRSACQQTLNHLHSSIVENKRRLVEIYQNKGRLRDTITCTNRKAQTCAKQEKHKVQRMGRLENQENNYGSTYKLSTSKRALVSHIGGLNQPTGQDSWPVRGRMLHRFGELQQGELRYKGLVIAAPKGRIVKTIAAGRVLMADWLQGYGLMIVIEHGSGDMSLYGYNQSALVNVGDQVKAGQPIALVGANSSHGTSSLYFEIRRQGQAVNPIPWLKQ</sequence>
<dbReference type="AlphaFoldDB" id="A0A143WSW0"/>
<dbReference type="InterPro" id="IPR016047">
    <property type="entry name" value="M23ase_b-sheet_dom"/>
</dbReference>